<dbReference type="Proteomes" id="UP001177021">
    <property type="component" value="Unassembled WGS sequence"/>
</dbReference>
<dbReference type="EMBL" id="CASHSV030000013">
    <property type="protein sequence ID" value="CAJ2636691.1"/>
    <property type="molecule type" value="Genomic_DNA"/>
</dbReference>
<sequence length="1019" mass="114881">MKPRTDEYEQDNDDDNDDDGLKEDMAALARACMFNDDETQSQEDPLLASGDAIVPFTVTADSDSDEQSDLECLKRVQSLYQPNNGTLLPPQPTTATSDDDEDDFETVRAIFKRFSAYDGGGREAWDEENQASSLIGEGYVAKTSISDNSDTDELCPDSVLPDNDSKLRIQPCGFDESCENDVHLSSQLPKKRSSFPPSAQAFVDALKKNRVLQKFLRNKLIDIEAKIEENKRLRDKVKVLKDFQVSCSKRTASALSLKKDPCVQLISSKKSVATNKSKSHNKKVSAMCYGPDENSHVANYKMVLERFPHSLDRKKWSNKERENLSKGIKQQFQETVLQISVDRMSSGCSPGDGNDMDSIIESVKGIEITPARIREFLTKVNWDRLASMYVAGRTGVECESRWLNCEDPLINHGPWTFEEDRSLLSIVQEKGIRNWFDIAVSLATNRIPFQCLARFQRSLNSSMINSEWTEEEDAQLCSAVAYFGDSNWQNVASVLERRTGTQCSNRWKKSIFPVRKGSFTLEEDERLTVAVMLFGRKWNQIAKYVPGRIQSQCRDRYVNSLDPSLKWGGWTEEEDLRLEAAITKYGYCWSKVAEDVPPRTDSQCRKRWKVICPEQVPLLQEARKRRRSLLASNFVDRESERPALTLNDFIPLQMVVSTSDVGAENLQRKRKRQTRGVPKKVKSKKHTKRTQLCTEEVQDAGLREERPKRHAKKRSFYPEVVQNIVPKKEKPKRHSKKARICPDEDSITLACFLHNISKKKLSKCTKNAISCCDKVKPCINSSETQDGDSITLACFLHNKSKKKLSKCTKNASQASSSSKTKTVSKQVENQISCGEQHRLSLSCDIDGTKDLLMQAEVDSSRQVRKLESANAARKPDMPLKFYVRKKKKLSQANLGSGACSPSKLKKGSTLLHGNKSIIISDGSEPSMSKIVEDETVLHGGVAEAEPTTINVAEEYAVLHGGVPEGEPTIVNVVEKETVLHGGVADAKPTNIYLEENDDLLISFLQNKTKKQRRRINIRK</sequence>
<name>A0ACB0IXV8_TRIPR</name>
<organism evidence="1 2">
    <name type="scientific">Trifolium pratense</name>
    <name type="common">Red clover</name>
    <dbReference type="NCBI Taxonomy" id="57577"/>
    <lineage>
        <taxon>Eukaryota</taxon>
        <taxon>Viridiplantae</taxon>
        <taxon>Streptophyta</taxon>
        <taxon>Embryophyta</taxon>
        <taxon>Tracheophyta</taxon>
        <taxon>Spermatophyta</taxon>
        <taxon>Magnoliopsida</taxon>
        <taxon>eudicotyledons</taxon>
        <taxon>Gunneridae</taxon>
        <taxon>Pentapetalae</taxon>
        <taxon>rosids</taxon>
        <taxon>fabids</taxon>
        <taxon>Fabales</taxon>
        <taxon>Fabaceae</taxon>
        <taxon>Papilionoideae</taxon>
        <taxon>50 kb inversion clade</taxon>
        <taxon>NPAAA clade</taxon>
        <taxon>Hologalegina</taxon>
        <taxon>IRL clade</taxon>
        <taxon>Trifolieae</taxon>
        <taxon>Trifolium</taxon>
    </lineage>
</organism>
<evidence type="ECO:0000313" key="2">
    <source>
        <dbReference type="Proteomes" id="UP001177021"/>
    </source>
</evidence>
<evidence type="ECO:0000313" key="1">
    <source>
        <dbReference type="EMBL" id="CAJ2636691.1"/>
    </source>
</evidence>
<reference evidence="1" key="1">
    <citation type="submission" date="2023-10" db="EMBL/GenBank/DDBJ databases">
        <authorList>
            <person name="Rodriguez Cubillos JULIANA M."/>
            <person name="De Vega J."/>
        </authorList>
    </citation>
    <scope>NUCLEOTIDE SEQUENCE</scope>
</reference>
<keyword evidence="2" id="KW-1185">Reference proteome</keyword>
<proteinExistence type="predicted"/>
<accession>A0ACB0IXV8</accession>
<comment type="caution">
    <text evidence="1">The sequence shown here is derived from an EMBL/GenBank/DDBJ whole genome shotgun (WGS) entry which is preliminary data.</text>
</comment>
<gene>
    <name evidence="1" type="ORF">MILVUS5_LOCUS7156</name>
</gene>
<protein>
    <submittedName>
        <fullName evidence="1">Uncharacterized protein</fullName>
    </submittedName>
</protein>